<dbReference type="Gene3D" id="1.25.10.10">
    <property type="entry name" value="Leucine-rich Repeat Variant"/>
    <property type="match status" value="3"/>
</dbReference>
<dbReference type="GO" id="GO:0005730">
    <property type="term" value="C:nucleolus"/>
    <property type="evidence" value="ECO:0007669"/>
    <property type="project" value="TreeGrafter"/>
</dbReference>
<feature type="region of interest" description="Disordered" evidence="2">
    <location>
        <begin position="204"/>
        <end position="228"/>
    </location>
</feature>
<gene>
    <name evidence="4" type="primary">LOC117638958</name>
</gene>
<dbReference type="InterPro" id="IPR001313">
    <property type="entry name" value="Pumilio_RNA-bd_rpt"/>
</dbReference>
<keyword evidence="3" id="KW-1185">Reference proteome</keyword>
<dbReference type="SUPFAM" id="SSF48371">
    <property type="entry name" value="ARM repeat"/>
    <property type="match status" value="1"/>
</dbReference>
<evidence type="ECO:0000256" key="2">
    <source>
        <dbReference type="SAM" id="MobiDB-lite"/>
    </source>
</evidence>
<sequence>MAAPEEQRRHGWPKKRKSFLQNAKGMGRKGQFGHGMQMDQDTYDYFVRILERLNGEFDSPEEKESLVTNALATTEGNELDYCRNQIGSRVIEALIKCAPPSSLIQYMEVFSSHLRIAATDRFAGHVFETLIATVAKFGRSNGEDNSSAIESDEDQAKQLTADAANKWVLKVGKFLLNNLEEFIWDEYANYPIRTILMSLAGLPPSDSNSNSNRSQSRNGPKKSVPANFSSSLMKTEDDAEVVEDVVLPDGFKELLKEYFKHISSMSQFEDLAYSNGTSALLQTLLKALSKNNPKLKKRLLKQLIDQVFSKKTLEESTEDKKDFESSTAAVPPVFTTDASVRLLESALEQASSKYVTQIYANCFMGRIFDLACDLATNFAVQRLLACMGDPSEFENIFDELAPGMNKIIASGKTGVLLALCQVCKRLSVKQAEFIRHLMNALNCYEPADRRSMFVPLALRLCTYEDYKQKDETTATAIGKDGVKKSFINLHGSIIVQTLLTYKKPISIVNSVLEMPTSELKSLACDLRGSYVITAFVESEFVGEKSRERLLHRFRGSYVEMACSKKGSYALECIYKKASLGNQMKILEELSHRESLIMATDPGKILANKFSLDLFRHRRNEWKQMQTRQDRTKELFADIIGPSTS</sequence>
<dbReference type="PANTHER" id="PTHR13102">
    <property type="entry name" value="NUCLEOLAR PROTEIN 9"/>
    <property type="match status" value="1"/>
</dbReference>
<dbReference type="GO" id="GO:0030688">
    <property type="term" value="C:preribosome, small subunit precursor"/>
    <property type="evidence" value="ECO:0007669"/>
    <property type="project" value="TreeGrafter"/>
</dbReference>
<evidence type="ECO:0000256" key="1">
    <source>
        <dbReference type="ARBA" id="ARBA00022737"/>
    </source>
</evidence>
<feature type="compositionally biased region" description="Low complexity" evidence="2">
    <location>
        <begin position="205"/>
        <end position="218"/>
    </location>
</feature>
<proteinExistence type="predicted"/>
<evidence type="ECO:0000313" key="4">
    <source>
        <dbReference type="RefSeq" id="XP_034230095.1"/>
    </source>
</evidence>
<dbReference type="GO" id="GO:0000447">
    <property type="term" value="P:endonucleolytic cleavage in ITS1 to separate SSU-rRNA from 5.8S rRNA and LSU-rRNA from tricistronic rRNA transcript (SSU-rRNA, 5.8S rRNA, LSU-rRNA)"/>
    <property type="evidence" value="ECO:0007669"/>
    <property type="project" value="TreeGrafter"/>
</dbReference>
<dbReference type="FunCoup" id="A0A6P8Y1J6">
    <property type="interactions" value="1524"/>
</dbReference>
<dbReference type="GeneID" id="117638958"/>
<dbReference type="GO" id="GO:0000056">
    <property type="term" value="P:ribosomal small subunit export from nucleus"/>
    <property type="evidence" value="ECO:0007669"/>
    <property type="project" value="TreeGrafter"/>
</dbReference>
<name>A0A6P8Y1J6_THRPL</name>
<dbReference type="OrthoDB" id="9987665at2759"/>
<accession>A0A6P8Y1J6</accession>
<reference evidence="4" key="1">
    <citation type="submission" date="2025-08" db="UniProtKB">
        <authorList>
            <consortium name="RefSeq"/>
        </authorList>
    </citation>
    <scope>IDENTIFICATION</scope>
    <source>
        <tissue evidence="4">Total insect</tissue>
    </source>
</reference>
<dbReference type="AlphaFoldDB" id="A0A6P8Y1J6"/>
<dbReference type="InterPro" id="IPR040000">
    <property type="entry name" value="NOP9"/>
</dbReference>
<dbReference type="PANTHER" id="PTHR13102:SF0">
    <property type="entry name" value="NUCLEOLAR PROTEIN 9"/>
    <property type="match status" value="1"/>
</dbReference>
<evidence type="ECO:0000313" key="3">
    <source>
        <dbReference type="Proteomes" id="UP000515158"/>
    </source>
</evidence>
<dbReference type="Proteomes" id="UP000515158">
    <property type="component" value="Unplaced"/>
</dbReference>
<keyword evidence="1" id="KW-0677">Repeat</keyword>
<dbReference type="GO" id="GO:0000472">
    <property type="term" value="P:endonucleolytic cleavage to generate mature 5'-end of SSU-rRNA from (SSU-rRNA, 5.8S rRNA, LSU-rRNA)"/>
    <property type="evidence" value="ECO:0007669"/>
    <property type="project" value="TreeGrafter"/>
</dbReference>
<organism evidence="4">
    <name type="scientific">Thrips palmi</name>
    <name type="common">Melon thrips</name>
    <dbReference type="NCBI Taxonomy" id="161013"/>
    <lineage>
        <taxon>Eukaryota</taxon>
        <taxon>Metazoa</taxon>
        <taxon>Ecdysozoa</taxon>
        <taxon>Arthropoda</taxon>
        <taxon>Hexapoda</taxon>
        <taxon>Insecta</taxon>
        <taxon>Pterygota</taxon>
        <taxon>Neoptera</taxon>
        <taxon>Paraneoptera</taxon>
        <taxon>Thysanoptera</taxon>
        <taxon>Terebrantia</taxon>
        <taxon>Thripoidea</taxon>
        <taxon>Thripidae</taxon>
        <taxon>Thrips</taxon>
    </lineage>
</organism>
<dbReference type="SMART" id="SM00025">
    <property type="entry name" value="Pumilio"/>
    <property type="match status" value="4"/>
</dbReference>
<dbReference type="InParanoid" id="A0A6P8Y1J6"/>
<dbReference type="GO" id="GO:0000480">
    <property type="term" value="P:endonucleolytic cleavage in 5'-ETS of tricistronic rRNA transcript (SSU-rRNA, 5.8S rRNA, LSU-rRNA)"/>
    <property type="evidence" value="ECO:0007669"/>
    <property type="project" value="TreeGrafter"/>
</dbReference>
<dbReference type="GO" id="GO:0030686">
    <property type="term" value="C:90S preribosome"/>
    <property type="evidence" value="ECO:0007669"/>
    <property type="project" value="TreeGrafter"/>
</dbReference>
<dbReference type="RefSeq" id="XP_034230095.1">
    <property type="nucleotide sequence ID" value="XM_034374204.1"/>
</dbReference>
<dbReference type="InterPro" id="IPR016024">
    <property type="entry name" value="ARM-type_fold"/>
</dbReference>
<dbReference type="KEGG" id="tpal:117638958"/>
<dbReference type="Pfam" id="PF22493">
    <property type="entry name" value="PUF_NOP9"/>
    <property type="match status" value="1"/>
</dbReference>
<protein>
    <submittedName>
        <fullName evidence="4">Nucleolar protein 9</fullName>
    </submittedName>
</protein>
<dbReference type="GO" id="GO:0003723">
    <property type="term" value="F:RNA binding"/>
    <property type="evidence" value="ECO:0007669"/>
    <property type="project" value="InterPro"/>
</dbReference>
<dbReference type="InterPro" id="IPR011989">
    <property type="entry name" value="ARM-like"/>
</dbReference>